<protein>
    <recommendedName>
        <fullName evidence="1">YDG domain-containing protein</fullName>
    </recommendedName>
</protein>
<feature type="domain" description="YDG" evidence="1">
    <location>
        <begin position="438"/>
        <end position="520"/>
    </location>
</feature>
<organism evidence="2">
    <name type="scientific">viral metagenome</name>
    <dbReference type="NCBI Taxonomy" id="1070528"/>
    <lineage>
        <taxon>unclassified sequences</taxon>
        <taxon>metagenomes</taxon>
        <taxon>organismal metagenomes</taxon>
    </lineage>
</organism>
<dbReference type="InterPro" id="IPR013783">
    <property type="entry name" value="Ig-like_fold"/>
</dbReference>
<accession>A0A6C0KL96</accession>
<dbReference type="EMBL" id="MN740898">
    <property type="protein sequence ID" value="QHU17104.1"/>
    <property type="molecule type" value="Genomic_DNA"/>
</dbReference>
<evidence type="ECO:0000259" key="1">
    <source>
        <dbReference type="Pfam" id="PF18657"/>
    </source>
</evidence>
<feature type="domain" description="YDG" evidence="1">
    <location>
        <begin position="90"/>
        <end position="170"/>
    </location>
</feature>
<sequence>MPTLTITITSVSKVYNGSKTGGANVVYTAKDGATTITLSNPVIAAEYDDKNVGTTTGTVTITLTNASDIISYSNNGSNYYAVPFNTGTITPKSLPVTGVTANDKIYDGNANAILSGGSISPISGDDVTLNINSRTGVFADKNVGPGKSVTVTGYTIIGQQYGNYSLVQPTGVTANITQKPLTITGVTASNKEYNGNTTATFSNTGTLSGLVNSETLTHTVIGTFDSANAGSRTVTATVTLNNGLNGGLTSNYSITNPITTNAIISKKPLTVNGDEVSRKPYDGNRTATLSGTPVLAGIVSSDTVTINTRTATYDTPNASINNNKTVTIVTTLSGTAAGNYIVNDTTTTGKIDPKLLTVGTLVVSDKAYDGTTDATIITGDVSGIINSEIIASLSASFASKNAIASQIVTATMTLSNGSGLASNYSVPTVNPTTSANITAKLLTITGVTAADKIYDGTTVASFSSTGTLNGLVLTETLTTTLNGSFADTDLGTSKPVTAKVTLANGTNGGLASNYSITNPTGLTASIIAPFVFRYPSVKFSTTKFSSFKPSVFGEMTPTQWKILSKTLPSGITINSKTGVISGTAAARFDELSVIVYASKDSYTARYSLSIKCE</sequence>
<feature type="domain" description="YDG" evidence="1">
    <location>
        <begin position="177"/>
        <end position="257"/>
    </location>
</feature>
<feature type="domain" description="YDG" evidence="1">
    <location>
        <begin position="266"/>
        <end position="347"/>
    </location>
</feature>
<proteinExistence type="predicted"/>
<evidence type="ECO:0000313" key="2">
    <source>
        <dbReference type="EMBL" id="QHU17104.1"/>
    </source>
</evidence>
<feature type="domain" description="YDG" evidence="1">
    <location>
        <begin position="353"/>
        <end position="429"/>
    </location>
</feature>
<name>A0A6C0KL96_9ZZZZ</name>
<dbReference type="InterPro" id="IPR041248">
    <property type="entry name" value="YDG"/>
</dbReference>
<dbReference type="Pfam" id="PF18657">
    <property type="entry name" value="YDG"/>
    <property type="match status" value="5"/>
</dbReference>
<dbReference type="AlphaFoldDB" id="A0A6C0KL96"/>
<reference evidence="2" key="1">
    <citation type="journal article" date="2020" name="Nature">
        <title>Giant virus diversity and host interactions through global metagenomics.</title>
        <authorList>
            <person name="Schulz F."/>
            <person name="Roux S."/>
            <person name="Paez-Espino D."/>
            <person name="Jungbluth S."/>
            <person name="Walsh D.A."/>
            <person name="Denef V.J."/>
            <person name="McMahon K.D."/>
            <person name="Konstantinidis K.T."/>
            <person name="Eloe-Fadrosh E.A."/>
            <person name="Kyrpides N.C."/>
            <person name="Woyke T."/>
        </authorList>
    </citation>
    <scope>NUCLEOTIDE SEQUENCE</scope>
    <source>
        <strain evidence="2">GVMAG-S-3300012000-57</strain>
    </source>
</reference>
<dbReference type="Gene3D" id="2.60.40.10">
    <property type="entry name" value="Immunoglobulins"/>
    <property type="match status" value="1"/>
</dbReference>